<protein>
    <recommendedName>
        <fullName evidence="6">Phosphoribosylglycinamide formyltransferase</fullName>
        <ecNumber evidence="6">2.1.2.2</ecNumber>
    </recommendedName>
    <alternativeName>
        <fullName evidence="6">5'-phosphoribosylglycinamide transformylase</fullName>
    </alternativeName>
    <alternativeName>
        <fullName evidence="6">GAR transformylase</fullName>
        <shortName evidence="6">GART</shortName>
    </alternativeName>
</protein>
<feature type="binding site" evidence="6">
    <location>
        <position position="123"/>
    </location>
    <ligand>
        <name>(6R)-10-formyltetrahydrofolate</name>
        <dbReference type="ChEBI" id="CHEBI:195366"/>
    </ligand>
</feature>
<evidence type="ECO:0000256" key="3">
    <source>
        <dbReference type="ARBA" id="ARBA00022755"/>
    </source>
</evidence>
<feature type="binding site" evidence="6">
    <location>
        <begin position="34"/>
        <end position="36"/>
    </location>
    <ligand>
        <name>N(1)-(5-phospho-beta-D-ribosyl)glycinamide</name>
        <dbReference type="ChEBI" id="CHEBI:143788"/>
    </ligand>
</feature>
<feature type="active site" description="Proton donor" evidence="6">
    <location>
        <position position="125"/>
    </location>
</feature>
<comment type="caution">
    <text evidence="8">The sequence shown here is derived from an EMBL/GenBank/DDBJ whole genome shotgun (WGS) entry which is preliminary data.</text>
</comment>
<evidence type="ECO:0000259" key="7">
    <source>
        <dbReference type="Pfam" id="PF00551"/>
    </source>
</evidence>
<keyword evidence="2 6" id="KW-0808">Transferase</keyword>
<sequence>MLLLPLLLIIILFFAVTIQQKTMKRIVIFASGSGSNAENIINYFNSSKIATVTHVLSNNEHAKVFERCERLNIEASLFDKENFTKEDTVLNFLHVEADFIVLAGFLWRIPSKIVEAFPDKIINIHPALLPKFGGKGMYGMHVHKAVKEQNEPETGITIHYVNENYDEGAIIFQASTTLSENDTPETIAAKVHELEYKHFPKVIEEVIIKHG</sequence>
<dbReference type="PANTHER" id="PTHR43369">
    <property type="entry name" value="PHOSPHORIBOSYLGLYCINAMIDE FORMYLTRANSFERASE"/>
    <property type="match status" value="1"/>
</dbReference>
<dbReference type="EMBL" id="CAXJIO010000011">
    <property type="protein sequence ID" value="CAL2102470.1"/>
    <property type="molecule type" value="Genomic_DNA"/>
</dbReference>
<keyword evidence="3 6" id="KW-0658">Purine biosynthesis</keyword>
<name>A0ABM9PA54_9FLAO</name>
<keyword evidence="9" id="KW-1185">Reference proteome</keyword>
<organism evidence="8 9">
    <name type="scientific">Tenacibaculum polynesiense</name>
    <dbReference type="NCBI Taxonomy" id="3137857"/>
    <lineage>
        <taxon>Bacteria</taxon>
        <taxon>Pseudomonadati</taxon>
        <taxon>Bacteroidota</taxon>
        <taxon>Flavobacteriia</taxon>
        <taxon>Flavobacteriales</taxon>
        <taxon>Flavobacteriaceae</taxon>
        <taxon>Tenacibaculum</taxon>
    </lineage>
</organism>
<comment type="function">
    <text evidence="6">Catalyzes the transfer of a formyl group from 10-formyltetrahydrofolate to 5-phospho-ribosyl-glycinamide (GAR), producing 5-phospho-ribosyl-N-formylglycinamide (FGAR) and tetrahydrofolate.</text>
</comment>
<gene>
    <name evidence="6 8" type="primary">purN</name>
    <name evidence="8" type="ORF">T190423A01A_20221</name>
</gene>
<comment type="caution">
    <text evidence="6">Lacks conserved residue(s) required for the propagation of feature annotation.</text>
</comment>
<dbReference type="EC" id="2.1.2.2" evidence="6"/>
<dbReference type="InterPro" id="IPR036477">
    <property type="entry name" value="Formyl_transf_N_sf"/>
</dbReference>
<dbReference type="InterPro" id="IPR004607">
    <property type="entry name" value="GART"/>
</dbReference>
<dbReference type="Pfam" id="PF00551">
    <property type="entry name" value="Formyl_trans_N"/>
    <property type="match status" value="1"/>
</dbReference>
<dbReference type="SUPFAM" id="SSF53328">
    <property type="entry name" value="Formyltransferase"/>
    <property type="match status" value="1"/>
</dbReference>
<dbReference type="Gene3D" id="3.40.50.170">
    <property type="entry name" value="Formyl transferase, N-terminal domain"/>
    <property type="match status" value="1"/>
</dbReference>
<evidence type="ECO:0000313" key="8">
    <source>
        <dbReference type="EMBL" id="CAL2102470.1"/>
    </source>
</evidence>
<evidence type="ECO:0000256" key="1">
    <source>
        <dbReference type="ARBA" id="ARBA00005054"/>
    </source>
</evidence>
<evidence type="ECO:0000256" key="6">
    <source>
        <dbReference type="HAMAP-Rule" id="MF_01930"/>
    </source>
</evidence>
<comment type="catalytic activity">
    <reaction evidence="5 6">
        <text>N(1)-(5-phospho-beta-D-ribosyl)glycinamide + (6R)-10-formyltetrahydrofolate = N(2)-formyl-N(1)-(5-phospho-beta-D-ribosyl)glycinamide + (6S)-5,6,7,8-tetrahydrofolate + H(+)</text>
        <dbReference type="Rhea" id="RHEA:15053"/>
        <dbReference type="ChEBI" id="CHEBI:15378"/>
        <dbReference type="ChEBI" id="CHEBI:57453"/>
        <dbReference type="ChEBI" id="CHEBI:143788"/>
        <dbReference type="ChEBI" id="CHEBI:147286"/>
        <dbReference type="ChEBI" id="CHEBI:195366"/>
        <dbReference type="EC" id="2.1.2.2"/>
    </reaction>
</comment>
<dbReference type="PANTHER" id="PTHR43369:SF2">
    <property type="entry name" value="PHOSPHORIBOSYLGLYCINAMIDE FORMYLTRANSFERASE"/>
    <property type="match status" value="1"/>
</dbReference>
<dbReference type="InterPro" id="IPR002376">
    <property type="entry name" value="Formyl_transf_N"/>
</dbReference>
<accession>A0ABM9PA54</accession>
<feature type="binding site" evidence="6">
    <location>
        <position position="85"/>
    </location>
    <ligand>
        <name>(6R)-10-formyltetrahydrofolate</name>
        <dbReference type="ChEBI" id="CHEBI:195366"/>
    </ligand>
</feature>
<dbReference type="PROSITE" id="PS00373">
    <property type="entry name" value="GART"/>
    <property type="match status" value="1"/>
</dbReference>
<dbReference type="CDD" id="cd08645">
    <property type="entry name" value="FMT_core_GART"/>
    <property type="match status" value="1"/>
</dbReference>
<reference evidence="8 9" key="1">
    <citation type="submission" date="2024-05" db="EMBL/GenBank/DDBJ databases">
        <authorList>
            <person name="Duchaud E."/>
        </authorList>
    </citation>
    <scope>NUCLEOTIDE SEQUENCE [LARGE SCALE GENOMIC DNA]</scope>
    <source>
        <strain evidence="8">Ena-SAMPLE-TAB-13-05-2024-13:56:06:370-140308</strain>
    </source>
</reference>
<evidence type="ECO:0000256" key="2">
    <source>
        <dbReference type="ARBA" id="ARBA00022679"/>
    </source>
</evidence>
<dbReference type="HAMAP" id="MF_01930">
    <property type="entry name" value="PurN"/>
    <property type="match status" value="1"/>
</dbReference>
<evidence type="ECO:0000256" key="4">
    <source>
        <dbReference type="ARBA" id="ARBA00038440"/>
    </source>
</evidence>
<dbReference type="GO" id="GO:0004644">
    <property type="term" value="F:phosphoribosylglycinamide formyltransferase activity"/>
    <property type="evidence" value="ECO:0007669"/>
    <property type="project" value="UniProtKB-EC"/>
</dbReference>
<comment type="pathway">
    <text evidence="1 6">Purine metabolism; IMP biosynthesis via de novo pathway; N(2)-formyl-N(1)-(5-phospho-D-ribosyl)glycinamide from N(1)-(5-phospho-D-ribosyl)glycinamide (10-formyl THF route): step 1/1.</text>
</comment>
<evidence type="ECO:0000313" key="9">
    <source>
        <dbReference type="Proteomes" id="UP001497527"/>
    </source>
</evidence>
<dbReference type="Proteomes" id="UP001497527">
    <property type="component" value="Unassembled WGS sequence"/>
</dbReference>
<comment type="similarity">
    <text evidence="4 6">Belongs to the GART family.</text>
</comment>
<proteinExistence type="inferred from homology"/>
<feature type="site" description="Raises pKa of active site His" evidence="6">
    <location>
        <position position="166"/>
    </location>
</feature>
<feature type="domain" description="Formyl transferase N-terminal" evidence="7">
    <location>
        <begin position="24"/>
        <end position="203"/>
    </location>
</feature>
<evidence type="ECO:0000256" key="5">
    <source>
        <dbReference type="ARBA" id="ARBA00047664"/>
    </source>
</evidence>
<dbReference type="InterPro" id="IPR001555">
    <property type="entry name" value="GART_AS"/>
</dbReference>